<reference evidence="4" key="1">
    <citation type="submission" date="2023-07" db="EMBL/GenBank/DDBJ databases">
        <title>Gilvimarinus algae sp. nov., isolated from the surface of Kelp.</title>
        <authorList>
            <person name="Sun Y.Y."/>
            <person name="Gong Y."/>
            <person name="Du Z.J."/>
        </authorList>
    </citation>
    <scope>NUCLEOTIDE SEQUENCE</scope>
    <source>
        <strain evidence="4">SDUM040014</strain>
    </source>
</reference>
<dbReference type="InterPro" id="IPR009057">
    <property type="entry name" value="Homeodomain-like_sf"/>
</dbReference>
<dbReference type="PANTHER" id="PTHR30055:SF207">
    <property type="entry name" value="HTH-TYPE TRANSCRIPTIONAL REPRESSOR FATR"/>
    <property type="match status" value="1"/>
</dbReference>
<dbReference type="EMBL" id="JAULRT010000062">
    <property type="protein sequence ID" value="MDO3383615.1"/>
    <property type="molecule type" value="Genomic_DNA"/>
</dbReference>
<feature type="DNA-binding region" description="H-T-H motif" evidence="2">
    <location>
        <begin position="26"/>
        <end position="45"/>
    </location>
</feature>
<dbReference type="InterPro" id="IPR054422">
    <property type="entry name" value="TetR-like_HI_0893_C"/>
</dbReference>
<evidence type="ECO:0000256" key="1">
    <source>
        <dbReference type="ARBA" id="ARBA00023125"/>
    </source>
</evidence>
<gene>
    <name evidence="4" type="ORF">QWI16_15645</name>
</gene>
<protein>
    <submittedName>
        <fullName evidence="4">TetR/AcrR family transcriptional regulator</fullName>
    </submittedName>
</protein>
<comment type="caution">
    <text evidence="4">The sequence shown here is derived from an EMBL/GenBank/DDBJ whole genome shotgun (WGS) entry which is preliminary data.</text>
</comment>
<sequence>MADDKRRAILYATLCLLSERGFHGFSMKQLAERAGVAAGTIYLYFRDKEDLIRQLYQDIISEVARRVFVDHDTSLPLYEQYRRMMLNLWTFHLECPEIMLSKVQFDSMPPDLLFGQRGKEMAVLLDQRDDVLDVFKPMMELYQRGRDSGELKPFSDEMLSALCIDPVCALAREHYLGLLHINEEQLSAVIDATWDAIRWHPQPTVNPV</sequence>
<evidence type="ECO:0000256" key="2">
    <source>
        <dbReference type="PROSITE-ProRule" id="PRU00335"/>
    </source>
</evidence>
<dbReference type="InterPro" id="IPR050109">
    <property type="entry name" value="HTH-type_TetR-like_transc_reg"/>
</dbReference>
<dbReference type="RefSeq" id="WP_302714508.1">
    <property type="nucleotide sequence ID" value="NZ_JAULRT010000062.1"/>
</dbReference>
<dbReference type="InterPro" id="IPR023772">
    <property type="entry name" value="DNA-bd_HTH_TetR-type_CS"/>
</dbReference>
<dbReference type="PRINTS" id="PR00455">
    <property type="entry name" value="HTHTETR"/>
</dbReference>
<name>A0ABT8THP3_9GAMM</name>
<dbReference type="Pfam" id="PF22604">
    <property type="entry name" value="TetR_HI_0893_C"/>
    <property type="match status" value="1"/>
</dbReference>
<evidence type="ECO:0000313" key="4">
    <source>
        <dbReference type="EMBL" id="MDO3383615.1"/>
    </source>
</evidence>
<dbReference type="PROSITE" id="PS50977">
    <property type="entry name" value="HTH_TETR_2"/>
    <property type="match status" value="1"/>
</dbReference>
<dbReference type="Pfam" id="PF00440">
    <property type="entry name" value="TetR_N"/>
    <property type="match status" value="1"/>
</dbReference>
<proteinExistence type="predicted"/>
<dbReference type="SUPFAM" id="SSF46689">
    <property type="entry name" value="Homeodomain-like"/>
    <property type="match status" value="1"/>
</dbReference>
<dbReference type="PANTHER" id="PTHR30055">
    <property type="entry name" value="HTH-TYPE TRANSCRIPTIONAL REGULATOR RUTR"/>
    <property type="match status" value="1"/>
</dbReference>
<dbReference type="Proteomes" id="UP001168380">
    <property type="component" value="Unassembled WGS sequence"/>
</dbReference>
<dbReference type="PROSITE" id="PS01081">
    <property type="entry name" value="HTH_TETR_1"/>
    <property type="match status" value="1"/>
</dbReference>
<evidence type="ECO:0000313" key="5">
    <source>
        <dbReference type="Proteomes" id="UP001168380"/>
    </source>
</evidence>
<accession>A0ABT8THP3</accession>
<dbReference type="InterPro" id="IPR001647">
    <property type="entry name" value="HTH_TetR"/>
</dbReference>
<keyword evidence="1 2" id="KW-0238">DNA-binding</keyword>
<evidence type="ECO:0000259" key="3">
    <source>
        <dbReference type="PROSITE" id="PS50977"/>
    </source>
</evidence>
<organism evidence="4 5">
    <name type="scientific">Gilvimarinus algae</name>
    <dbReference type="NCBI Taxonomy" id="3058037"/>
    <lineage>
        <taxon>Bacteria</taxon>
        <taxon>Pseudomonadati</taxon>
        <taxon>Pseudomonadota</taxon>
        <taxon>Gammaproteobacteria</taxon>
        <taxon>Cellvibrionales</taxon>
        <taxon>Cellvibrionaceae</taxon>
        <taxon>Gilvimarinus</taxon>
    </lineage>
</organism>
<dbReference type="Gene3D" id="1.10.357.10">
    <property type="entry name" value="Tetracycline Repressor, domain 2"/>
    <property type="match status" value="1"/>
</dbReference>
<keyword evidence="5" id="KW-1185">Reference proteome</keyword>
<feature type="domain" description="HTH tetR-type" evidence="3">
    <location>
        <begin position="3"/>
        <end position="63"/>
    </location>
</feature>